<dbReference type="EMBL" id="VIJZ01000002">
    <property type="protein sequence ID" value="TQS00049.1"/>
    <property type="molecule type" value="Genomic_DNA"/>
</dbReference>
<reference evidence="2 3" key="1">
    <citation type="submission" date="2019-07" db="EMBL/GenBank/DDBJ databases">
        <title>Paenibacillus ottowii sp. nov. isolated from a fermentation system processing bovine manure.</title>
        <authorList>
            <person name="Velazquez L.F."/>
            <person name="Rajbanshi S."/>
            <person name="Guan S."/>
            <person name="Hinchee M."/>
            <person name="Welsh A."/>
        </authorList>
    </citation>
    <scope>NUCLEOTIDE SEQUENCE [LARGE SCALE GENOMIC DNA]</scope>
    <source>
        <strain evidence="2 3">MS2379</strain>
    </source>
</reference>
<name>A0ABY3B941_9BACL</name>
<dbReference type="RefSeq" id="WP_142611971.1">
    <property type="nucleotide sequence ID" value="NZ_VIJZ01000002.1"/>
</dbReference>
<protein>
    <submittedName>
        <fullName evidence="2">Uncharacterized protein</fullName>
    </submittedName>
</protein>
<evidence type="ECO:0000313" key="1">
    <source>
        <dbReference type="EMBL" id="TQS00049.1"/>
    </source>
</evidence>
<accession>A0ABY3B941</accession>
<dbReference type="EMBL" id="VIJZ01000002">
    <property type="protein sequence ID" value="TQS00118.1"/>
    <property type="molecule type" value="Genomic_DNA"/>
</dbReference>
<dbReference type="Proteomes" id="UP000319219">
    <property type="component" value="Unassembled WGS sequence"/>
</dbReference>
<comment type="caution">
    <text evidence="2">The sequence shown here is derived from an EMBL/GenBank/DDBJ whole genome shotgun (WGS) entry which is preliminary data.</text>
</comment>
<proteinExistence type="predicted"/>
<sequence>MDSVENDHETDWLELWALCISNGISDSEWPNMTIPKIRALMKAKNRNREFEIILHGGNVENKKPKKVKTLSDLGFFAK</sequence>
<organism evidence="2 3">
    <name type="scientific">Paenibacillus ottowii</name>
    <dbReference type="NCBI Taxonomy" id="2315729"/>
    <lineage>
        <taxon>Bacteria</taxon>
        <taxon>Bacillati</taxon>
        <taxon>Bacillota</taxon>
        <taxon>Bacilli</taxon>
        <taxon>Bacillales</taxon>
        <taxon>Paenibacillaceae</taxon>
        <taxon>Paenibacillus</taxon>
    </lineage>
</organism>
<keyword evidence="3" id="KW-1185">Reference proteome</keyword>
<evidence type="ECO:0000313" key="3">
    <source>
        <dbReference type="Proteomes" id="UP000319219"/>
    </source>
</evidence>
<gene>
    <name evidence="1" type="ORF">FKV70_04510</name>
    <name evidence="2" type="ORF">FKV70_04885</name>
</gene>
<evidence type="ECO:0000313" key="2">
    <source>
        <dbReference type="EMBL" id="TQS00118.1"/>
    </source>
</evidence>